<accession>A0A9P5Y799</accession>
<gene>
    <name evidence="1" type="ORF">BDZ94DRAFT_1257349</name>
</gene>
<dbReference type="AlphaFoldDB" id="A0A9P5Y799"/>
<proteinExistence type="predicted"/>
<keyword evidence="2" id="KW-1185">Reference proteome</keyword>
<reference evidence="1" key="1">
    <citation type="submission" date="2020-11" db="EMBL/GenBank/DDBJ databases">
        <authorList>
            <consortium name="DOE Joint Genome Institute"/>
            <person name="Ahrendt S."/>
            <person name="Riley R."/>
            <person name="Andreopoulos W."/>
            <person name="Labutti K."/>
            <person name="Pangilinan J."/>
            <person name="Ruiz-Duenas F.J."/>
            <person name="Barrasa J.M."/>
            <person name="Sanchez-Garcia M."/>
            <person name="Camarero S."/>
            <person name="Miyauchi S."/>
            <person name="Serrano A."/>
            <person name="Linde D."/>
            <person name="Babiker R."/>
            <person name="Drula E."/>
            <person name="Ayuso-Fernandez I."/>
            <person name="Pacheco R."/>
            <person name="Padilla G."/>
            <person name="Ferreira P."/>
            <person name="Barriuso J."/>
            <person name="Kellner H."/>
            <person name="Castanera R."/>
            <person name="Alfaro M."/>
            <person name="Ramirez L."/>
            <person name="Pisabarro A.G."/>
            <person name="Kuo A."/>
            <person name="Tritt A."/>
            <person name="Lipzen A."/>
            <person name="He G."/>
            <person name="Yan M."/>
            <person name="Ng V."/>
            <person name="Cullen D."/>
            <person name="Martin F."/>
            <person name="Rosso M.-N."/>
            <person name="Henrissat B."/>
            <person name="Hibbett D."/>
            <person name="Martinez A.T."/>
            <person name="Grigoriev I.V."/>
        </authorList>
    </citation>
    <scope>NUCLEOTIDE SEQUENCE</scope>
    <source>
        <strain evidence="1">CBS 247.69</strain>
    </source>
</reference>
<evidence type="ECO:0000313" key="2">
    <source>
        <dbReference type="Proteomes" id="UP000807353"/>
    </source>
</evidence>
<evidence type="ECO:0000313" key="1">
    <source>
        <dbReference type="EMBL" id="KAF9463999.1"/>
    </source>
</evidence>
<organism evidence="1 2">
    <name type="scientific">Collybia nuda</name>
    <dbReference type="NCBI Taxonomy" id="64659"/>
    <lineage>
        <taxon>Eukaryota</taxon>
        <taxon>Fungi</taxon>
        <taxon>Dikarya</taxon>
        <taxon>Basidiomycota</taxon>
        <taxon>Agaricomycotina</taxon>
        <taxon>Agaricomycetes</taxon>
        <taxon>Agaricomycetidae</taxon>
        <taxon>Agaricales</taxon>
        <taxon>Tricholomatineae</taxon>
        <taxon>Clitocybaceae</taxon>
        <taxon>Collybia</taxon>
    </lineage>
</organism>
<sequence>MDATSVSPLSRRVLLHPMRAGGWCHGIFRHVGIDRAGDEQAFPTPGPSLCATHITTTLVIITLCLCIRF</sequence>
<name>A0A9P5Y799_9AGAR</name>
<dbReference type="EMBL" id="MU150257">
    <property type="protein sequence ID" value="KAF9463999.1"/>
    <property type="molecule type" value="Genomic_DNA"/>
</dbReference>
<protein>
    <submittedName>
        <fullName evidence="1">Uncharacterized protein</fullName>
    </submittedName>
</protein>
<comment type="caution">
    <text evidence="1">The sequence shown here is derived from an EMBL/GenBank/DDBJ whole genome shotgun (WGS) entry which is preliminary data.</text>
</comment>
<dbReference type="Proteomes" id="UP000807353">
    <property type="component" value="Unassembled WGS sequence"/>
</dbReference>